<sequence length="111" mass="12521">MQCEFTKIELSVTSWKVLGASHVTIVKAEYMGTNQMMCTLPDPKGSYVIRVKCIGVLWSPRVTLLNYDDTCLNCSFGNDKKCEIKVRVLPWRVRTVCGITVVHFATMGNDE</sequence>
<dbReference type="AlphaFoldDB" id="A0AAD9KDE5"/>
<comment type="caution">
    <text evidence="1">The sequence shown here is derived from an EMBL/GenBank/DDBJ whole genome shotgun (WGS) entry which is preliminary data.</text>
</comment>
<evidence type="ECO:0000313" key="1">
    <source>
        <dbReference type="EMBL" id="KAK2168433.1"/>
    </source>
</evidence>
<protein>
    <submittedName>
        <fullName evidence="1">Uncharacterized protein</fullName>
    </submittedName>
</protein>
<proteinExistence type="predicted"/>
<dbReference type="EMBL" id="JAODUO010001231">
    <property type="protein sequence ID" value="KAK2168433.1"/>
    <property type="molecule type" value="Genomic_DNA"/>
</dbReference>
<name>A0AAD9KDE5_RIDPI</name>
<reference evidence="1" key="1">
    <citation type="journal article" date="2023" name="Mol. Biol. Evol.">
        <title>Third-Generation Sequencing Reveals the Adaptive Role of the Epigenome in Three Deep-Sea Polychaetes.</title>
        <authorList>
            <person name="Perez M."/>
            <person name="Aroh O."/>
            <person name="Sun Y."/>
            <person name="Lan Y."/>
            <person name="Juniper S.K."/>
            <person name="Young C.R."/>
            <person name="Angers B."/>
            <person name="Qian P.Y."/>
        </authorList>
    </citation>
    <scope>NUCLEOTIDE SEQUENCE</scope>
    <source>
        <strain evidence="1">R07B-5</strain>
    </source>
</reference>
<keyword evidence="2" id="KW-1185">Reference proteome</keyword>
<gene>
    <name evidence="1" type="ORF">NP493_1225g02045</name>
</gene>
<organism evidence="1 2">
    <name type="scientific">Ridgeia piscesae</name>
    <name type="common">Tubeworm</name>
    <dbReference type="NCBI Taxonomy" id="27915"/>
    <lineage>
        <taxon>Eukaryota</taxon>
        <taxon>Metazoa</taxon>
        <taxon>Spiralia</taxon>
        <taxon>Lophotrochozoa</taxon>
        <taxon>Annelida</taxon>
        <taxon>Polychaeta</taxon>
        <taxon>Sedentaria</taxon>
        <taxon>Canalipalpata</taxon>
        <taxon>Sabellida</taxon>
        <taxon>Siboglinidae</taxon>
        <taxon>Ridgeia</taxon>
    </lineage>
</organism>
<accession>A0AAD9KDE5</accession>
<evidence type="ECO:0000313" key="2">
    <source>
        <dbReference type="Proteomes" id="UP001209878"/>
    </source>
</evidence>
<dbReference type="Proteomes" id="UP001209878">
    <property type="component" value="Unassembled WGS sequence"/>
</dbReference>